<gene>
    <name evidence="10" type="ORF">LMG7141_03027</name>
</gene>
<dbReference type="RefSeq" id="WP_316658470.1">
    <property type="nucleotide sequence ID" value="NZ_CATYWO010000004.1"/>
</dbReference>
<comment type="caution">
    <text evidence="10">The sequence shown here is derived from an EMBL/GenBank/DDBJ whole genome shotgun (WGS) entry which is preliminary data.</text>
</comment>
<sequence>MSDSQQQPALASPAANEGGRGWPGSRRFQVYGGTLLFLEYFALGVWWWGHHVLRNATIPSPGWDLGVFWSASGLAIQHGAAAAYDWDLLRAAEAAILPPGIFGPFSYPLTFLLLIYPLGLLSFGAATALFSGGGVALYLVVLRRVLAPQRLPWLIPALTFPGVWVTIATGQNSLFTLAAAGAALMLLRRSPVAAGACIAVLCIKPQLGILFPLYLLCDRQWRAIASATVFSLLYLAMSWLVFGTDALLASVKSLAMFRHAIIENGGVILYGAPTVFGMLRSAGYSTTVSYAAHAGSALLVVAACVWLWRGSCRFSLRAASLPVATLMAQPYLIYYDLAWLALPIAWLTVDFLRHGSRWMERVVLLAAWLLPAQGLFAVLSRQTGQWAPVVLAALLVVIAQRARQDRRGVDTAT</sequence>
<evidence type="ECO:0000256" key="2">
    <source>
        <dbReference type="ARBA" id="ARBA00022475"/>
    </source>
</evidence>
<evidence type="ECO:0000256" key="6">
    <source>
        <dbReference type="ARBA" id="ARBA00023136"/>
    </source>
</evidence>
<evidence type="ECO:0000256" key="3">
    <source>
        <dbReference type="ARBA" id="ARBA00022679"/>
    </source>
</evidence>
<reference evidence="10 11" key="1">
    <citation type="submission" date="2023-07" db="EMBL/GenBank/DDBJ databases">
        <authorList>
            <person name="Peeters C."/>
        </authorList>
    </citation>
    <scope>NUCLEOTIDE SEQUENCE [LARGE SCALE GENOMIC DNA]</scope>
    <source>
        <strain evidence="10 11">LMG 7141</strain>
    </source>
</reference>
<keyword evidence="11" id="KW-1185">Reference proteome</keyword>
<feature type="transmembrane region" description="Helical" evidence="9">
    <location>
        <begin position="385"/>
        <end position="402"/>
    </location>
</feature>
<keyword evidence="3" id="KW-0808">Transferase</keyword>
<feature type="transmembrane region" description="Helical" evidence="9">
    <location>
        <begin position="223"/>
        <end position="242"/>
    </location>
</feature>
<accession>A0ABM9JJH6</accession>
<dbReference type="InterPro" id="IPR018584">
    <property type="entry name" value="GT87"/>
</dbReference>
<feature type="transmembrane region" description="Helical" evidence="9">
    <location>
        <begin position="153"/>
        <end position="186"/>
    </location>
</feature>
<evidence type="ECO:0000256" key="9">
    <source>
        <dbReference type="SAM" id="Phobius"/>
    </source>
</evidence>
<keyword evidence="4 9" id="KW-0812">Transmembrane</keyword>
<keyword evidence="6 9" id="KW-0472">Membrane</keyword>
<comment type="similarity">
    <text evidence="7">Belongs to the glycosyltransferase 87 family.</text>
</comment>
<organism evidence="10 11">
    <name type="scientific">Ralstonia condita</name>
    <dbReference type="NCBI Taxonomy" id="3058600"/>
    <lineage>
        <taxon>Bacteria</taxon>
        <taxon>Pseudomonadati</taxon>
        <taxon>Pseudomonadota</taxon>
        <taxon>Betaproteobacteria</taxon>
        <taxon>Burkholderiales</taxon>
        <taxon>Burkholderiaceae</taxon>
        <taxon>Ralstonia</taxon>
    </lineage>
</organism>
<feature type="compositionally biased region" description="Low complexity" evidence="8">
    <location>
        <begin position="1"/>
        <end position="15"/>
    </location>
</feature>
<evidence type="ECO:0000313" key="11">
    <source>
        <dbReference type="Proteomes" id="UP001189616"/>
    </source>
</evidence>
<comment type="subcellular location">
    <subcellularLocation>
        <location evidence="1">Cell membrane</location>
        <topology evidence="1">Multi-pass membrane protein</topology>
    </subcellularLocation>
</comment>
<dbReference type="Proteomes" id="UP001189616">
    <property type="component" value="Unassembled WGS sequence"/>
</dbReference>
<evidence type="ECO:0000256" key="7">
    <source>
        <dbReference type="ARBA" id="ARBA00024033"/>
    </source>
</evidence>
<keyword evidence="5 9" id="KW-1133">Transmembrane helix</keyword>
<protein>
    <recommendedName>
        <fullName evidence="12">DUF2029 domain-containing protein</fullName>
    </recommendedName>
</protein>
<keyword evidence="2" id="KW-1003">Cell membrane</keyword>
<feature type="transmembrane region" description="Helical" evidence="9">
    <location>
        <begin position="254"/>
        <end position="276"/>
    </location>
</feature>
<evidence type="ECO:0000256" key="4">
    <source>
        <dbReference type="ARBA" id="ARBA00022692"/>
    </source>
</evidence>
<evidence type="ECO:0000256" key="8">
    <source>
        <dbReference type="SAM" id="MobiDB-lite"/>
    </source>
</evidence>
<dbReference type="Pfam" id="PF09594">
    <property type="entry name" value="GT87"/>
    <property type="match status" value="1"/>
</dbReference>
<name>A0ABM9JJH6_9RALS</name>
<feature type="transmembrane region" description="Helical" evidence="9">
    <location>
        <begin position="328"/>
        <end position="349"/>
    </location>
</feature>
<evidence type="ECO:0000313" key="10">
    <source>
        <dbReference type="EMBL" id="CAJ0794991.1"/>
    </source>
</evidence>
<feature type="transmembrane region" description="Helical" evidence="9">
    <location>
        <begin position="192"/>
        <end position="216"/>
    </location>
</feature>
<proteinExistence type="inferred from homology"/>
<evidence type="ECO:0000256" key="1">
    <source>
        <dbReference type="ARBA" id="ARBA00004651"/>
    </source>
</evidence>
<feature type="transmembrane region" description="Helical" evidence="9">
    <location>
        <begin position="288"/>
        <end position="308"/>
    </location>
</feature>
<feature type="transmembrane region" description="Helical" evidence="9">
    <location>
        <begin position="361"/>
        <end position="379"/>
    </location>
</feature>
<evidence type="ECO:0008006" key="12">
    <source>
        <dbReference type="Google" id="ProtNLM"/>
    </source>
</evidence>
<feature type="region of interest" description="Disordered" evidence="8">
    <location>
        <begin position="1"/>
        <end position="20"/>
    </location>
</feature>
<dbReference type="EMBL" id="CATYWO010000004">
    <property type="protein sequence ID" value="CAJ0794991.1"/>
    <property type="molecule type" value="Genomic_DNA"/>
</dbReference>
<evidence type="ECO:0000256" key="5">
    <source>
        <dbReference type="ARBA" id="ARBA00022989"/>
    </source>
</evidence>
<feature type="transmembrane region" description="Helical" evidence="9">
    <location>
        <begin position="114"/>
        <end position="141"/>
    </location>
</feature>
<feature type="transmembrane region" description="Helical" evidence="9">
    <location>
        <begin position="30"/>
        <end position="49"/>
    </location>
</feature>